<evidence type="ECO:0000256" key="1">
    <source>
        <dbReference type="SAM" id="SignalP"/>
    </source>
</evidence>
<dbReference type="RefSeq" id="WP_271890506.1">
    <property type="nucleotide sequence ID" value="NZ_JAQBIE010000034.1"/>
</dbReference>
<feature type="chain" id="PRO_5046626083" evidence="1">
    <location>
        <begin position="18"/>
        <end position="135"/>
    </location>
</feature>
<comment type="caution">
    <text evidence="2">The sequence shown here is derived from an EMBL/GenBank/DDBJ whole genome shotgun (WGS) entry which is preliminary data.</text>
</comment>
<dbReference type="PROSITE" id="PS51257">
    <property type="entry name" value="PROKAR_LIPOPROTEIN"/>
    <property type="match status" value="1"/>
</dbReference>
<reference evidence="2" key="1">
    <citation type="submission" date="2022-12" db="EMBL/GenBank/DDBJ databases">
        <title>Paracoccus onchidii sp. nov., isolated from a marine invertebrate from the South China Sea.</title>
        <authorList>
            <person name="Xu S."/>
            <person name="Liu Z."/>
            <person name="Xu Y."/>
        </authorList>
    </citation>
    <scope>NUCLEOTIDE SEQUENCE</scope>
    <source>
        <strain evidence="2">Z330</strain>
    </source>
</reference>
<proteinExistence type="predicted"/>
<dbReference type="EMBL" id="JAQBIE010000034">
    <property type="protein sequence ID" value="MDB6179409.1"/>
    <property type="molecule type" value="Genomic_DNA"/>
</dbReference>
<evidence type="ECO:0000313" key="2">
    <source>
        <dbReference type="EMBL" id="MDB6179409.1"/>
    </source>
</evidence>
<feature type="signal peptide" evidence="1">
    <location>
        <begin position="1"/>
        <end position="17"/>
    </location>
</feature>
<protein>
    <submittedName>
        <fullName evidence="2">Uncharacterized protein</fullName>
    </submittedName>
</protein>
<accession>A0ABT4ZJ69</accession>
<keyword evidence="1" id="KW-0732">Signal</keyword>
<gene>
    <name evidence="2" type="ORF">PAF17_18145</name>
</gene>
<evidence type="ECO:0000313" key="3">
    <source>
        <dbReference type="Proteomes" id="UP001165641"/>
    </source>
</evidence>
<keyword evidence="3" id="KW-1185">Reference proteome</keyword>
<organism evidence="2 3">
    <name type="scientific">Paracoccus onchidii</name>
    <dbReference type="NCBI Taxonomy" id="3017813"/>
    <lineage>
        <taxon>Bacteria</taxon>
        <taxon>Pseudomonadati</taxon>
        <taxon>Pseudomonadota</taxon>
        <taxon>Alphaproteobacteria</taxon>
        <taxon>Rhodobacterales</taxon>
        <taxon>Paracoccaceae</taxon>
        <taxon>Paracoccus</taxon>
    </lineage>
</organism>
<sequence>MPRNTFLAMLSLPVALAACGTPEERCISRNTHEYRAVNNLLSEVEANLARGYAWGERAVETDRLTQCRGYYTGPDGVYGVYYRPCYVDSVDIVRYRIPIDPAAEQRKRDNLLERRQKLAAPAQAAVQACKAAYPE</sequence>
<dbReference type="Proteomes" id="UP001165641">
    <property type="component" value="Unassembled WGS sequence"/>
</dbReference>
<name>A0ABT4ZJ69_9RHOB</name>